<gene>
    <name evidence="2" type="ORF">PR003_g23293</name>
</gene>
<evidence type="ECO:0000313" key="3">
    <source>
        <dbReference type="Proteomes" id="UP000434957"/>
    </source>
</evidence>
<dbReference type="EMBL" id="QXFT01002439">
    <property type="protein sequence ID" value="KAE9298246.1"/>
    <property type="molecule type" value="Genomic_DNA"/>
</dbReference>
<evidence type="ECO:0000313" key="2">
    <source>
        <dbReference type="EMBL" id="KAE9298246.1"/>
    </source>
</evidence>
<evidence type="ECO:0000256" key="1">
    <source>
        <dbReference type="RuleBase" id="RU003860"/>
    </source>
</evidence>
<dbReference type="AlphaFoldDB" id="A0A6A4CY38"/>
<name>A0A6A4CY38_9STRA</name>
<proteinExistence type="inferred from homology"/>
<reference evidence="2 3" key="1">
    <citation type="submission" date="2018-08" db="EMBL/GenBank/DDBJ databases">
        <title>Genomic investigation of the strawberry pathogen Phytophthora fragariae indicates pathogenicity is determined by transcriptional variation in three key races.</title>
        <authorList>
            <person name="Adams T.M."/>
            <person name="Armitage A.D."/>
            <person name="Sobczyk M.K."/>
            <person name="Bates H.J."/>
            <person name="Dunwell J.M."/>
            <person name="Nellist C.F."/>
            <person name="Harrison R.J."/>
        </authorList>
    </citation>
    <scope>NUCLEOTIDE SEQUENCE [LARGE SCALE GENOMIC DNA]</scope>
    <source>
        <strain evidence="2 3">SCRP333</strain>
    </source>
</reference>
<protein>
    <submittedName>
        <fullName evidence="2">Uncharacterized protein</fullName>
    </submittedName>
</protein>
<dbReference type="InterPro" id="IPR011012">
    <property type="entry name" value="Longin-like_dom_sf"/>
</dbReference>
<dbReference type="SUPFAM" id="SSF82657">
    <property type="entry name" value="BolA-like"/>
    <property type="match status" value="1"/>
</dbReference>
<sequence>MPHGWSGIKTILLVSPQGKTPLAKWYLNASLKEKTRMIRNITSLYNFIEFKDKMIVYKRCHSYSYMHFKVMVVVEQFGGKPLLQRHRLVNAVLQQELSDGISRRIREAFFIG</sequence>
<dbReference type="Gene3D" id="3.30.300.90">
    <property type="entry name" value="BolA-like"/>
    <property type="match status" value="1"/>
</dbReference>
<dbReference type="Proteomes" id="UP000434957">
    <property type="component" value="Unassembled WGS sequence"/>
</dbReference>
<organism evidence="2 3">
    <name type="scientific">Phytophthora rubi</name>
    <dbReference type="NCBI Taxonomy" id="129364"/>
    <lineage>
        <taxon>Eukaryota</taxon>
        <taxon>Sar</taxon>
        <taxon>Stramenopiles</taxon>
        <taxon>Oomycota</taxon>
        <taxon>Peronosporomycetes</taxon>
        <taxon>Peronosporales</taxon>
        <taxon>Peronosporaceae</taxon>
        <taxon>Phytophthora</taxon>
    </lineage>
</organism>
<dbReference type="SUPFAM" id="SSF64356">
    <property type="entry name" value="SNARE-like"/>
    <property type="match status" value="1"/>
</dbReference>
<comment type="similarity">
    <text evidence="1">Belongs to the BolA/IbaG family.</text>
</comment>
<accession>A0A6A4CY38</accession>
<dbReference type="InterPro" id="IPR036065">
    <property type="entry name" value="BolA-like_sf"/>
</dbReference>
<dbReference type="InterPro" id="IPR002634">
    <property type="entry name" value="BolA"/>
</dbReference>
<dbReference type="Pfam" id="PF01722">
    <property type="entry name" value="BolA"/>
    <property type="match status" value="1"/>
</dbReference>
<keyword evidence="3" id="KW-1185">Reference proteome</keyword>
<comment type="caution">
    <text evidence="2">The sequence shown here is derived from an EMBL/GenBank/DDBJ whole genome shotgun (WGS) entry which is preliminary data.</text>
</comment>